<gene>
    <name evidence="2" type="ORF">Tco_0771851</name>
</gene>
<comment type="caution">
    <text evidence="2">The sequence shown here is derived from an EMBL/GenBank/DDBJ whole genome shotgun (WGS) entry which is preliminary data.</text>
</comment>
<feature type="region of interest" description="Disordered" evidence="1">
    <location>
        <begin position="295"/>
        <end position="392"/>
    </location>
</feature>
<feature type="region of interest" description="Disordered" evidence="1">
    <location>
        <begin position="493"/>
        <end position="582"/>
    </location>
</feature>
<feature type="compositionally biased region" description="Basic and acidic residues" evidence="1">
    <location>
        <begin position="571"/>
        <end position="582"/>
    </location>
</feature>
<evidence type="ECO:0000313" key="2">
    <source>
        <dbReference type="EMBL" id="GJS89215.1"/>
    </source>
</evidence>
<proteinExistence type="predicted"/>
<protein>
    <submittedName>
        <fullName evidence="2">Uncharacterized protein</fullName>
    </submittedName>
</protein>
<evidence type="ECO:0000256" key="1">
    <source>
        <dbReference type="SAM" id="MobiDB-lite"/>
    </source>
</evidence>
<organism evidence="2 3">
    <name type="scientific">Tanacetum coccineum</name>
    <dbReference type="NCBI Taxonomy" id="301880"/>
    <lineage>
        <taxon>Eukaryota</taxon>
        <taxon>Viridiplantae</taxon>
        <taxon>Streptophyta</taxon>
        <taxon>Embryophyta</taxon>
        <taxon>Tracheophyta</taxon>
        <taxon>Spermatophyta</taxon>
        <taxon>Magnoliopsida</taxon>
        <taxon>eudicotyledons</taxon>
        <taxon>Gunneridae</taxon>
        <taxon>Pentapetalae</taxon>
        <taxon>asterids</taxon>
        <taxon>campanulids</taxon>
        <taxon>Asterales</taxon>
        <taxon>Asteraceae</taxon>
        <taxon>Asteroideae</taxon>
        <taxon>Anthemideae</taxon>
        <taxon>Anthemidinae</taxon>
        <taxon>Tanacetum</taxon>
    </lineage>
</organism>
<feature type="compositionally biased region" description="Basic and acidic residues" evidence="1">
    <location>
        <begin position="342"/>
        <end position="356"/>
    </location>
</feature>
<accession>A0ABQ4ZJM5</accession>
<dbReference type="EMBL" id="BQNB010011334">
    <property type="protein sequence ID" value="GJS89215.1"/>
    <property type="molecule type" value="Genomic_DNA"/>
</dbReference>
<name>A0ABQ4ZJM5_9ASTR</name>
<reference evidence="2" key="2">
    <citation type="submission" date="2022-01" db="EMBL/GenBank/DDBJ databases">
        <authorList>
            <person name="Yamashiro T."/>
            <person name="Shiraishi A."/>
            <person name="Satake H."/>
            <person name="Nakayama K."/>
        </authorList>
    </citation>
    <scope>NUCLEOTIDE SEQUENCE</scope>
</reference>
<sequence>MNLLVAQQVAFDKALVAHDNHAVIGKYNMRIEPTKNQKEATYQVVLDTLKLSHCYKAFLITADVLEIYMHQLWFTISKIKDSSSYQFKLEKKKFKIGVEIFLEILQICLRLPNQEFIEPPSHEIFRTFASIINKCLSGKTTVLDQLRLSRAQILWGMYYKKNVDFVELIWEDFMYQIDNRETTIARRSNMSYPRFTKAIIQHFISKYKTISMRNNFLMHSIKNDSVLGVLKFVSKYEDRQVYGKMIPGVMLSKEIMETIAYKTYLAFATGKAIHKKARKRTKAATTTMKESSLTADDNIISEDPYGTESDIEKFDKQNIEEGEVPWIYSDDDEEDDDDDDRSIDIVHMDDDERTESYNEYQAMDDVENNDEDKAKEEKDTDQEPIQDKQAKDKVAGVLVSMTHKEKPKLCRNYIYDVQSQQEIPSILSAHLLDVLASVVPLTPTNPTPPLIPTTSTITTSEAPTSTSVNLEFETLFALQLRVFDLKTIKDVEPSKKPKSTASFKDITQSQPKSTGKSAQAEETVFEAEDTDMSLNQGDDLGNTDEQPNVEVASKQDWFKKPARPPTPDPEWNTRKSVDDGSA</sequence>
<feature type="compositionally biased region" description="Basic and acidic residues" evidence="1">
    <location>
        <begin position="310"/>
        <end position="319"/>
    </location>
</feature>
<feature type="compositionally biased region" description="Acidic residues" evidence="1">
    <location>
        <begin position="329"/>
        <end position="341"/>
    </location>
</feature>
<reference evidence="2" key="1">
    <citation type="journal article" date="2022" name="Int. J. Mol. Sci.">
        <title>Draft Genome of Tanacetum Coccineum: Genomic Comparison of Closely Related Tanacetum-Family Plants.</title>
        <authorList>
            <person name="Yamashiro T."/>
            <person name="Shiraishi A."/>
            <person name="Nakayama K."/>
            <person name="Satake H."/>
        </authorList>
    </citation>
    <scope>NUCLEOTIDE SEQUENCE</scope>
</reference>
<evidence type="ECO:0000313" key="3">
    <source>
        <dbReference type="Proteomes" id="UP001151760"/>
    </source>
</evidence>
<feature type="compositionally biased region" description="Polar residues" evidence="1">
    <location>
        <begin position="499"/>
        <end position="517"/>
    </location>
</feature>
<dbReference type="Proteomes" id="UP001151760">
    <property type="component" value="Unassembled WGS sequence"/>
</dbReference>
<keyword evidence="3" id="KW-1185">Reference proteome</keyword>